<dbReference type="AlphaFoldDB" id="A0AAU9XCQ4"/>
<dbReference type="Proteomes" id="UP001159428">
    <property type="component" value="Unassembled WGS sequence"/>
</dbReference>
<comment type="caution">
    <text evidence="1">The sequence shown here is derived from an EMBL/GenBank/DDBJ whole genome shotgun (WGS) entry which is preliminary data.</text>
</comment>
<reference evidence="1 2" key="1">
    <citation type="submission" date="2022-05" db="EMBL/GenBank/DDBJ databases">
        <authorList>
            <consortium name="Genoscope - CEA"/>
            <person name="William W."/>
        </authorList>
    </citation>
    <scope>NUCLEOTIDE SEQUENCE [LARGE SCALE GENOMIC DNA]</scope>
</reference>
<accession>A0AAU9XCQ4</accession>
<gene>
    <name evidence="1" type="ORF">PMEA_00020064</name>
</gene>
<evidence type="ECO:0000313" key="2">
    <source>
        <dbReference type="Proteomes" id="UP001159428"/>
    </source>
</evidence>
<sequence length="123" mass="14476">KSLKATWIKKYLDPENSSKWKIIFNLELGKYGGNEIWSDTFFEGRIVSKDHFLSLPLWQNSLIRINNATVLYKEWLSRSIAKIKHSTDNSNNFISLVSFQNKYEIQIKLLMFFGIIFAIKLLQ</sequence>
<evidence type="ECO:0000313" key="1">
    <source>
        <dbReference type="EMBL" id="CAH3142310.1"/>
    </source>
</evidence>
<proteinExistence type="predicted"/>
<protein>
    <submittedName>
        <fullName evidence="1">Uncharacterized protein</fullName>
    </submittedName>
</protein>
<feature type="non-terminal residue" evidence="1">
    <location>
        <position position="1"/>
    </location>
</feature>
<keyword evidence="2" id="KW-1185">Reference proteome</keyword>
<name>A0AAU9XCQ4_9CNID</name>
<dbReference type="EMBL" id="CALNXJ010000036">
    <property type="protein sequence ID" value="CAH3142310.1"/>
    <property type="molecule type" value="Genomic_DNA"/>
</dbReference>
<organism evidence="1 2">
    <name type="scientific">Pocillopora meandrina</name>
    <dbReference type="NCBI Taxonomy" id="46732"/>
    <lineage>
        <taxon>Eukaryota</taxon>
        <taxon>Metazoa</taxon>
        <taxon>Cnidaria</taxon>
        <taxon>Anthozoa</taxon>
        <taxon>Hexacorallia</taxon>
        <taxon>Scleractinia</taxon>
        <taxon>Astrocoeniina</taxon>
        <taxon>Pocilloporidae</taxon>
        <taxon>Pocillopora</taxon>
    </lineage>
</organism>